<name>A0ABX0RYN9_9GAMM</name>
<evidence type="ECO:0000313" key="4">
    <source>
        <dbReference type="Proteomes" id="UP001515780"/>
    </source>
</evidence>
<keyword evidence="1" id="KW-0479">Metal-binding</keyword>
<dbReference type="Pfam" id="PF00903">
    <property type="entry name" value="Glyoxalase"/>
    <property type="match status" value="1"/>
</dbReference>
<dbReference type="Proteomes" id="UP001515780">
    <property type="component" value="Unassembled WGS sequence"/>
</dbReference>
<dbReference type="InterPro" id="IPR051332">
    <property type="entry name" value="Fosfomycin_Res_Enzymes"/>
</dbReference>
<dbReference type="NCBIfam" id="NF000496">
    <property type="entry name" value="Fos_GSH"/>
    <property type="match status" value="1"/>
</dbReference>
<keyword evidence="3" id="KW-0808">Transferase</keyword>
<dbReference type="InterPro" id="IPR037523">
    <property type="entry name" value="VOC_core"/>
</dbReference>
<dbReference type="InterPro" id="IPR004360">
    <property type="entry name" value="Glyas_Fos-R_dOase_dom"/>
</dbReference>
<dbReference type="InterPro" id="IPR018146">
    <property type="entry name" value="Glyoxalase_1_CS"/>
</dbReference>
<dbReference type="PROSITE" id="PS00934">
    <property type="entry name" value="GLYOXALASE_I_1"/>
    <property type="match status" value="1"/>
</dbReference>
<dbReference type="EMBL" id="VWXC01000015">
    <property type="protein sequence ID" value="NIG20755.1"/>
    <property type="molecule type" value="Genomic_DNA"/>
</dbReference>
<reference evidence="3 4" key="1">
    <citation type="journal article" date="2019" name="bioRxiv">
        <title>Bacteria contribute to plant secondary compound degradation in a generalist herbivore system.</title>
        <authorList>
            <person name="Francoeur C.B."/>
            <person name="Khadempour L."/>
            <person name="Moreira-Soto R.D."/>
            <person name="Gotting K."/>
            <person name="Book A.J."/>
            <person name="Pinto-Tomas A.A."/>
            <person name="Keefover-Ring K."/>
            <person name="Currie C.R."/>
        </authorList>
    </citation>
    <scope>NUCLEOTIDE SEQUENCE [LARGE SCALE GENOMIC DNA]</scope>
    <source>
        <strain evidence="3">Al-1710</strain>
    </source>
</reference>
<dbReference type="GO" id="GO:0016740">
    <property type="term" value="F:transferase activity"/>
    <property type="evidence" value="ECO:0007669"/>
    <property type="project" value="UniProtKB-KW"/>
</dbReference>
<keyword evidence="4" id="KW-1185">Reference proteome</keyword>
<dbReference type="PANTHER" id="PTHR36113">
    <property type="entry name" value="LYASE, PUTATIVE-RELATED-RELATED"/>
    <property type="match status" value="1"/>
</dbReference>
<dbReference type="PANTHER" id="PTHR36113:SF6">
    <property type="entry name" value="FOSFOMYCIN RESISTANCE PROTEIN FOSX"/>
    <property type="match status" value="1"/>
</dbReference>
<dbReference type="RefSeq" id="WP_034827660.1">
    <property type="nucleotide sequence ID" value="NZ_VWXC01000015.1"/>
</dbReference>
<dbReference type="CDD" id="cd07244">
    <property type="entry name" value="FosA"/>
    <property type="match status" value="1"/>
</dbReference>
<feature type="domain" description="VOC" evidence="2">
    <location>
        <begin position="4"/>
        <end position="112"/>
    </location>
</feature>
<evidence type="ECO:0000313" key="3">
    <source>
        <dbReference type="EMBL" id="NIG20755.1"/>
    </source>
</evidence>
<gene>
    <name evidence="3" type="primary">fos</name>
    <name evidence="3" type="ORF">F3J37_18925</name>
</gene>
<organism evidence="3 4">
    <name type="scientific">Candidatus Pantoea communis</name>
    <dbReference type="NCBI Taxonomy" id="2608354"/>
    <lineage>
        <taxon>Bacteria</taxon>
        <taxon>Pseudomonadati</taxon>
        <taxon>Pseudomonadota</taxon>
        <taxon>Gammaproteobacteria</taxon>
        <taxon>Enterobacterales</taxon>
        <taxon>Erwiniaceae</taxon>
        <taxon>Pantoea</taxon>
    </lineage>
</organism>
<dbReference type="InterPro" id="IPR029068">
    <property type="entry name" value="Glyas_Bleomycin-R_OHBP_Dase"/>
</dbReference>
<accession>A0ABX0RYN9</accession>
<comment type="caution">
    <text evidence="3">The sequence shown here is derived from an EMBL/GenBank/DDBJ whole genome shotgun (WGS) entry which is preliminary data.</text>
</comment>
<evidence type="ECO:0000259" key="2">
    <source>
        <dbReference type="PROSITE" id="PS51819"/>
    </source>
</evidence>
<protein>
    <submittedName>
        <fullName evidence="3">Fosfomycin resistance glutathione transferase</fullName>
    </submittedName>
</protein>
<sequence>MLTGLNHITLAVSNVSASFTFYVETLGFTPRAQWKNGAYLSIGELWLCLSLDAVFIGKDYTHYAFSIEDEVFEAFAERLKASGVKEWKVNKSEGKSLYFLDPDGHKLELHAGDLESRLNACRAQPYEEMKFY</sequence>
<dbReference type="Gene3D" id="3.10.180.10">
    <property type="entry name" value="2,3-Dihydroxybiphenyl 1,2-Dioxygenase, domain 1"/>
    <property type="match status" value="1"/>
</dbReference>
<dbReference type="SUPFAM" id="SSF54593">
    <property type="entry name" value="Glyoxalase/Bleomycin resistance protein/Dihydroxybiphenyl dioxygenase"/>
    <property type="match status" value="1"/>
</dbReference>
<evidence type="ECO:0000256" key="1">
    <source>
        <dbReference type="ARBA" id="ARBA00022723"/>
    </source>
</evidence>
<dbReference type="PROSITE" id="PS51819">
    <property type="entry name" value="VOC"/>
    <property type="match status" value="1"/>
</dbReference>
<proteinExistence type="predicted"/>